<comment type="caution">
    <text evidence="1">The sequence shown here is derived from an EMBL/GenBank/DDBJ whole genome shotgun (WGS) entry which is preliminary data.</text>
</comment>
<name>A0ACC7NUR0_9BACL</name>
<organism evidence="1 2">
    <name type="scientific">Paenibacillus mesotrionivorans</name>
    <dbReference type="NCBI Taxonomy" id="3160968"/>
    <lineage>
        <taxon>Bacteria</taxon>
        <taxon>Bacillati</taxon>
        <taxon>Bacillota</taxon>
        <taxon>Bacilli</taxon>
        <taxon>Bacillales</taxon>
        <taxon>Paenibacillaceae</taxon>
        <taxon>Paenibacillus</taxon>
    </lineage>
</organism>
<protein>
    <submittedName>
        <fullName evidence="1">Uncharacterized protein</fullName>
    </submittedName>
</protein>
<keyword evidence="2" id="KW-1185">Reference proteome</keyword>
<proteinExistence type="predicted"/>
<gene>
    <name evidence="1" type="ORF">ACI1P1_02135</name>
</gene>
<dbReference type="EMBL" id="JBJURJ010000001">
    <property type="protein sequence ID" value="MFM9327089.1"/>
    <property type="molecule type" value="Genomic_DNA"/>
</dbReference>
<evidence type="ECO:0000313" key="2">
    <source>
        <dbReference type="Proteomes" id="UP001631969"/>
    </source>
</evidence>
<dbReference type="Proteomes" id="UP001631969">
    <property type="component" value="Unassembled WGS sequence"/>
</dbReference>
<reference evidence="1" key="1">
    <citation type="submission" date="2024-12" db="EMBL/GenBank/DDBJ databases">
        <authorList>
            <person name="Wu N."/>
        </authorList>
    </citation>
    <scope>NUCLEOTIDE SEQUENCE</scope>
    <source>
        <strain evidence="1">P15</strain>
    </source>
</reference>
<evidence type="ECO:0000313" key="1">
    <source>
        <dbReference type="EMBL" id="MFM9327089.1"/>
    </source>
</evidence>
<accession>A0ACC7NUR0</accession>
<sequence length="137" mass="15151">MAGNMKWNLVTGLIGFAGTLALSMPQNILKTAFIQSLYSFIFLFLITFLARWLLGLIAQSAHTPESAAEAVSRELEREEEVRGTRIDLATPEDDSPVLPQAETDTGFTPLNPPKLSTDFGEHRTEDAVKALRQMTDK</sequence>